<dbReference type="Proteomes" id="UP000233100">
    <property type="component" value="Chromosome 6"/>
</dbReference>
<dbReference type="GeneTree" id="ENSGT00910000147795"/>
<reference evidence="1" key="2">
    <citation type="submission" date="2025-08" db="UniProtKB">
        <authorList>
            <consortium name="Ensembl"/>
        </authorList>
    </citation>
    <scope>IDENTIFICATION</scope>
</reference>
<name>A0A2K5V2L1_MACFA</name>
<accession>A0A2K5V2L1</accession>
<evidence type="ECO:0000313" key="2">
    <source>
        <dbReference type="Proteomes" id="UP000233100"/>
    </source>
</evidence>
<evidence type="ECO:0000313" key="1">
    <source>
        <dbReference type="Ensembl" id="ENSMFAP00000018923.2"/>
    </source>
</evidence>
<reference evidence="1" key="3">
    <citation type="submission" date="2025-09" db="UniProtKB">
        <authorList>
            <consortium name="Ensembl"/>
        </authorList>
    </citation>
    <scope>IDENTIFICATION</scope>
</reference>
<sequence length="94" mass="10785">FIVVKQSQMEYQETCYLRRGPGSGQQSFLRCDVVPLASCSENSQQHRSTSRKHRLENSPPWFCLNWLPFCSTHQIQLLESGTRERSAPGTLEKA</sequence>
<protein>
    <submittedName>
        <fullName evidence="1">Uncharacterized protein</fullName>
    </submittedName>
</protein>
<proteinExistence type="predicted"/>
<dbReference type="Bgee" id="ENSMFAG00000032506">
    <property type="expression patterns" value="Expressed in frontal cortex and 10 other cell types or tissues"/>
</dbReference>
<dbReference type="AlphaFoldDB" id="A0A2K5V2L1"/>
<reference evidence="1 2" key="1">
    <citation type="submission" date="2013-03" db="EMBL/GenBank/DDBJ databases">
        <authorList>
            <person name="Warren W."/>
            <person name="Wilson R.K."/>
        </authorList>
    </citation>
    <scope>NUCLEOTIDE SEQUENCE</scope>
</reference>
<dbReference type="VEuPathDB" id="HostDB:ENSMFAG00000032506"/>
<dbReference type="Ensembl" id="ENSMFAT00000069470.2">
    <property type="protein sequence ID" value="ENSMFAP00000018923.2"/>
    <property type="gene ID" value="ENSMFAG00000032506.2"/>
</dbReference>
<keyword evidence="2" id="KW-1185">Reference proteome</keyword>
<organism evidence="1 2">
    <name type="scientific">Macaca fascicularis</name>
    <name type="common">Crab-eating macaque</name>
    <name type="synonym">Cynomolgus monkey</name>
    <dbReference type="NCBI Taxonomy" id="9541"/>
    <lineage>
        <taxon>Eukaryota</taxon>
        <taxon>Metazoa</taxon>
        <taxon>Chordata</taxon>
        <taxon>Craniata</taxon>
        <taxon>Vertebrata</taxon>
        <taxon>Euteleostomi</taxon>
        <taxon>Mammalia</taxon>
        <taxon>Eutheria</taxon>
        <taxon>Euarchontoglires</taxon>
        <taxon>Primates</taxon>
        <taxon>Haplorrhini</taxon>
        <taxon>Catarrhini</taxon>
        <taxon>Cercopithecidae</taxon>
        <taxon>Cercopithecinae</taxon>
        <taxon>Macaca</taxon>
    </lineage>
</organism>